<gene>
    <name evidence="2" type="ORF">CLV48_101853</name>
</gene>
<comment type="caution">
    <text evidence="2">The sequence shown here is derived from an EMBL/GenBank/DDBJ whole genome shotgun (WGS) entry which is preliminary data.</text>
</comment>
<evidence type="ECO:0000313" key="3">
    <source>
        <dbReference type="Proteomes" id="UP000240708"/>
    </source>
</evidence>
<evidence type="ECO:0000256" key="1">
    <source>
        <dbReference type="SAM" id="Phobius"/>
    </source>
</evidence>
<feature type="transmembrane region" description="Helical" evidence="1">
    <location>
        <begin position="26"/>
        <end position="48"/>
    </location>
</feature>
<sequence length="54" mass="5884">MLIGLGIIVLGFVIIGLDKEPHGFGFLGLTLGPLITLLGFLFQFYAIFKKSESK</sequence>
<reference evidence="2 3" key="1">
    <citation type="submission" date="2018-03" db="EMBL/GenBank/DDBJ databases">
        <title>Genomic Encyclopedia of Archaeal and Bacterial Type Strains, Phase II (KMG-II): from individual species to whole genera.</title>
        <authorList>
            <person name="Goeker M."/>
        </authorList>
    </citation>
    <scope>NUCLEOTIDE SEQUENCE [LARGE SCALE GENOMIC DNA]</scope>
    <source>
        <strain evidence="2 3">DSM 28057</strain>
    </source>
</reference>
<organism evidence="2 3">
    <name type="scientific">Cecembia rubra</name>
    <dbReference type="NCBI Taxonomy" id="1485585"/>
    <lineage>
        <taxon>Bacteria</taxon>
        <taxon>Pseudomonadati</taxon>
        <taxon>Bacteroidota</taxon>
        <taxon>Cytophagia</taxon>
        <taxon>Cytophagales</taxon>
        <taxon>Cyclobacteriaceae</taxon>
        <taxon>Cecembia</taxon>
    </lineage>
</organism>
<keyword evidence="1" id="KW-1133">Transmembrane helix</keyword>
<evidence type="ECO:0008006" key="4">
    <source>
        <dbReference type="Google" id="ProtNLM"/>
    </source>
</evidence>
<dbReference type="Proteomes" id="UP000240708">
    <property type="component" value="Unassembled WGS sequence"/>
</dbReference>
<protein>
    <recommendedName>
        <fullName evidence="4">DUF3098 family protein</fullName>
    </recommendedName>
</protein>
<keyword evidence="1" id="KW-0812">Transmembrane</keyword>
<dbReference type="AlphaFoldDB" id="A0A2P8EEM2"/>
<name>A0A2P8EEM2_9BACT</name>
<keyword evidence="3" id="KW-1185">Reference proteome</keyword>
<dbReference type="EMBL" id="PYGF01000001">
    <property type="protein sequence ID" value="PSL07913.1"/>
    <property type="molecule type" value="Genomic_DNA"/>
</dbReference>
<keyword evidence="1" id="KW-0472">Membrane</keyword>
<evidence type="ECO:0000313" key="2">
    <source>
        <dbReference type="EMBL" id="PSL07913.1"/>
    </source>
</evidence>
<proteinExistence type="predicted"/>
<accession>A0A2P8EEM2</accession>